<evidence type="ECO:0000313" key="2">
    <source>
        <dbReference type="EMBL" id="KAJ3603182.1"/>
    </source>
</evidence>
<feature type="compositionally biased region" description="Low complexity" evidence="1">
    <location>
        <begin position="43"/>
        <end position="52"/>
    </location>
</feature>
<protein>
    <submittedName>
        <fullName evidence="2">Uncharacterized protein</fullName>
    </submittedName>
</protein>
<comment type="caution">
    <text evidence="2">The sequence shown here is derived from an EMBL/GenBank/DDBJ whole genome shotgun (WGS) entry which is preliminary data.</text>
</comment>
<evidence type="ECO:0000313" key="3">
    <source>
        <dbReference type="Proteomes" id="UP001148018"/>
    </source>
</evidence>
<accession>A0A9Q0EEY5</accession>
<feature type="compositionally biased region" description="Basic and acidic residues" evidence="1">
    <location>
        <begin position="1"/>
        <end position="25"/>
    </location>
</feature>
<organism evidence="2 3">
    <name type="scientific">Muraenolepis orangiensis</name>
    <name type="common">Patagonian moray cod</name>
    <dbReference type="NCBI Taxonomy" id="630683"/>
    <lineage>
        <taxon>Eukaryota</taxon>
        <taxon>Metazoa</taxon>
        <taxon>Chordata</taxon>
        <taxon>Craniata</taxon>
        <taxon>Vertebrata</taxon>
        <taxon>Euteleostomi</taxon>
        <taxon>Actinopterygii</taxon>
        <taxon>Neopterygii</taxon>
        <taxon>Teleostei</taxon>
        <taxon>Neoteleostei</taxon>
        <taxon>Acanthomorphata</taxon>
        <taxon>Zeiogadaria</taxon>
        <taxon>Gadariae</taxon>
        <taxon>Gadiformes</taxon>
        <taxon>Muraenolepidoidei</taxon>
        <taxon>Muraenolepididae</taxon>
        <taxon>Muraenolepis</taxon>
    </lineage>
</organism>
<sequence>MGGPRDYRTRVRRDQGTARPQDHGMHGTTTRPGDQGTTGGTGPPRDQGTRGTTRPRDHGDQGTTSGGDRPSGAMVSPSSRCPGV</sequence>
<reference evidence="2" key="1">
    <citation type="submission" date="2022-07" db="EMBL/GenBank/DDBJ databases">
        <title>Chromosome-level genome of Muraenolepis orangiensis.</title>
        <authorList>
            <person name="Kim J."/>
        </authorList>
    </citation>
    <scope>NUCLEOTIDE SEQUENCE</scope>
    <source>
        <strain evidence="2">KU_S4_2022</strain>
        <tissue evidence="2">Muscle</tissue>
    </source>
</reference>
<name>A0A9Q0EEY5_9TELE</name>
<dbReference type="Proteomes" id="UP001148018">
    <property type="component" value="Unassembled WGS sequence"/>
</dbReference>
<gene>
    <name evidence="2" type="ORF">NHX12_030925</name>
</gene>
<proteinExistence type="predicted"/>
<feature type="region of interest" description="Disordered" evidence="1">
    <location>
        <begin position="1"/>
        <end position="84"/>
    </location>
</feature>
<evidence type="ECO:0000256" key="1">
    <source>
        <dbReference type="SAM" id="MobiDB-lite"/>
    </source>
</evidence>
<dbReference type="EMBL" id="JANIIK010000046">
    <property type="protein sequence ID" value="KAJ3603182.1"/>
    <property type="molecule type" value="Genomic_DNA"/>
</dbReference>
<keyword evidence="3" id="KW-1185">Reference proteome</keyword>
<dbReference type="AlphaFoldDB" id="A0A9Q0EEY5"/>